<dbReference type="AlphaFoldDB" id="A0A7X1NQ15"/>
<proteinExistence type="predicted"/>
<comment type="caution">
    <text evidence="1">The sequence shown here is derived from an EMBL/GenBank/DDBJ whole genome shotgun (WGS) entry which is preliminary data.</text>
</comment>
<gene>
    <name evidence="1" type="ORF">FNH21_08280</name>
</gene>
<dbReference type="Proteomes" id="UP000326464">
    <property type="component" value="Unassembled WGS sequence"/>
</dbReference>
<dbReference type="EMBL" id="VJXX01000002">
    <property type="protein sequence ID" value="MPY10715.1"/>
    <property type="molecule type" value="Genomic_DNA"/>
</dbReference>
<dbReference type="OrthoDB" id="4700192at2"/>
<protein>
    <submittedName>
        <fullName evidence="1">Uncharacterized protein</fullName>
    </submittedName>
</protein>
<keyword evidence="2" id="KW-1185">Reference proteome</keyword>
<reference evidence="2" key="1">
    <citation type="submission" date="2019-07" db="EMBL/GenBank/DDBJ databases">
        <title>Arthrobacter KR32 sp. nov., isolated from mountain cheese made of cows milk.</title>
        <authorList>
            <person name="Flegler A."/>
        </authorList>
    </citation>
    <scope>NUCLEOTIDE SEQUENCE [LARGE SCALE GENOMIC DNA]</scope>
    <source>
        <strain evidence="2">KR32</strain>
    </source>
</reference>
<organism evidence="1 2">
    <name type="scientific">Arthrobacter bussei</name>
    <dbReference type="NCBI Taxonomy" id="2594179"/>
    <lineage>
        <taxon>Bacteria</taxon>
        <taxon>Bacillati</taxon>
        <taxon>Actinomycetota</taxon>
        <taxon>Actinomycetes</taxon>
        <taxon>Micrococcales</taxon>
        <taxon>Micrococcaceae</taxon>
        <taxon>Arthrobacter</taxon>
    </lineage>
</organism>
<evidence type="ECO:0000313" key="2">
    <source>
        <dbReference type="Proteomes" id="UP000326464"/>
    </source>
</evidence>
<sequence>MDTEAEVLLAGPRGRRLCLQLVTELDPVIRSAVFWLAHDLDPGKGTSRVLLTATSGDEPELPPRPTLGDLIAALTSLDVTRAEPEAIDRALAEAVDTSRPWQEPDGEDVLAALSGVTAALAPLAHHVVTSPSTQWWSSCRQLEQWAIDWRAGDDPAPLPRTPSQALAAWSRGARAEEVRARKERPRDPHVPWSGTWWSFPQGTLHTAGQMPLGLNLIEDSFGEEQVTVIPVRGTGHTYEIHSDEDWVSLCREHPLEVTASRRHDWFRCTGTDGAWVIPDWEKVSEQWDAVHLTTLAYLTSANRALHVDGGTFTVLAGWNTDTTIWLTDVAREWEGPHQQWQRSTYQETWKRTLN</sequence>
<evidence type="ECO:0000313" key="1">
    <source>
        <dbReference type="EMBL" id="MPY10715.1"/>
    </source>
</evidence>
<dbReference type="RefSeq" id="WP_152814279.1">
    <property type="nucleotide sequence ID" value="NZ_VJXX01000002.1"/>
</dbReference>
<accession>A0A7X1NQ15</accession>
<name>A0A7X1NQ15_9MICC</name>